<dbReference type="Proteomes" id="UP000244069">
    <property type="component" value="Unassembled WGS sequence"/>
</dbReference>
<dbReference type="Gene3D" id="3.90.226.10">
    <property type="entry name" value="2-enoyl-CoA Hydratase, Chain A, domain 1"/>
    <property type="match status" value="1"/>
</dbReference>
<evidence type="ECO:0008006" key="5">
    <source>
        <dbReference type="Google" id="ProtNLM"/>
    </source>
</evidence>
<keyword evidence="2" id="KW-0472">Membrane</keyword>
<reference evidence="3 4" key="1">
    <citation type="submission" date="2018-04" db="EMBL/GenBank/DDBJ databases">
        <title>Genomic Encyclopedia of Archaeal and Bacterial Type Strains, Phase II (KMG-II): from individual species to whole genera.</title>
        <authorList>
            <person name="Goeker M."/>
        </authorList>
    </citation>
    <scope>NUCLEOTIDE SEQUENCE [LARGE SCALE GENOMIC DNA]</scope>
    <source>
        <strain evidence="3 4">DSM 29329</strain>
    </source>
</reference>
<sequence>MLWRRKNAAPADTSSWSQPRPAPRNAVARTLGGVLAFQLVLGGLLIVGDMQGSFRLPSFGPDVPRTSEPVRPGDQRRVFDPDRDRPYVKPARDPGDLPTRLTLTQEEGTTWRLEGAISEGDGDRIADRIAESETPIEALILQSPGGSVRDALALGRVLRAQGIETRMLSGEFCYSACPYLLAGGVTRDIDDDASVGVHQHYFGENTLLPAFTAVEDIQFGQGEVMTYLDEMGIDPLVMRHALTTPPDEIYVLVPEELERYGFIEPEG</sequence>
<evidence type="ECO:0000313" key="3">
    <source>
        <dbReference type="EMBL" id="PTX48445.1"/>
    </source>
</evidence>
<keyword evidence="2" id="KW-1133">Transmembrane helix</keyword>
<dbReference type="InterPro" id="IPR029045">
    <property type="entry name" value="ClpP/crotonase-like_dom_sf"/>
</dbReference>
<feature type="region of interest" description="Disordered" evidence="1">
    <location>
        <begin position="58"/>
        <end position="98"/>
    </location>
</feature>
<protein>
    <recommendedName>
        <fullName evidence="5">Periplasmic protein-like protein</fullName>
    </recommendedName>
</protein>
<feature type="transmembrane region" description="Helical" evidence="2">
    <location>
        <begin position="26"/>
        <end position="47"/>
    </location>
</feature>
<keyword evidence="2" id="KW-0812">Transmembrane</keyword>
<evidence type="ECO:0000256" key="2">
    <source>
        <dbReference type="SAM" id="Phobius"/>
    </source>
</evidence>
<comment type="caution">
    <text evidence="3">The sequence shown here is derived from an EMBL/GenBank/DDBJ whole genome shotgun (WGS) entry which is preliminary data.</text>
</comment>
<evidence type="ECO:0000256" key="1">
    <source>
        <dbReference type="SAM" id="MobiDB-lite"/>
    </source>
</evidence>
<dbReference type="OrthoDB" id="5936191at2"/>
<feature type="region of interest" description="Disordered" evidence="1">
    <location>
        <begin position="1"/>
        <end position="23"/>
    </location>
</feature>
<feature type="compositionally biased region" description="Basic and acidic residues" evidence="1">
    <location>
        <begin position="71"/>
        <end position="95"/>
    </location>
</feature>
<gene>
    <name evidence="3" type="ORF">C8N44_109137</name>
</gene>
<dbReference type="AlphaFoldDB" id="A0A2T6AXA2"/>
<dbReference type="SUPFAM" id="SSF52096">
    <property type="entry name" value="ClpP/crotonase"/>
    <property type="match status" value="1"/>
</dbReference>
<name>A0A2T6AXA2_9RHOB</name>
<evidence type="ECO:0000313" key="4">
    <source>
        <dbReference type="Proteomes" id="UP000244069"/>
    </source>
</evidence>
<accession>A0A2T6AXA2</accession>
<proteinExistence type="predicted"/>
<organism evidence="3 4">
    <name type="scientific">Allosediminivita pacifica</name>
    <dbReference type="NCBI Taxonomy" id="1267769"/>
    <lineage>
        <taxon>Bacteria</taxon>
        <taxon>Pseudomonadati</taxon>
        <taxon>Pseudomonadota</taxon>
        <taxon>Alphaproteobacteria</taxon>
        <taxon>Rhodobacterales</taxon>
        <taxon>Paracoccaceae</taxon>
        <taxon>Allosediminivita</taxon>
    </lineage>
</organism>
<dbReference type="EMBL" id="QBKN01000009">
    <property type="protein sequence ID" value="PTX48445.1"/>
    <property type="molecule type" value="Genomic_DNA"/>
</dbReference>
<keyword evidence="4" id="KW-1185">Reference proteome</keyword>